<organism evidence="4 5">
    <name type="scientific">Spizellomyces punctatus (strain DAOM BR117)</name>
    <dbReference type="NCBI Taxonomy" id="645134"/>
    <lineage>
        <taxon>Eukaryota</taxon>
        <taxon>Fungi</taxon>
        <taxon>Fungi incertae sedis</taxon>
        <taxon>Chytridiomycota</taxon>
        <taxon>Chytridiomycota incertae sedis</taxon>
        <taxon>Chytridiomycetes</taxon>
        <taxon>Spizellomycetales</taxon>
        <taxon>Spizellomycetaceae</taxon>
        <taxon>Spizellomyces</taxon>
    </lineage>
</organism>
<proteinExistence type="predicted"/>
<dbReference type="SUPFAM" id="SSF48350">
    <property type="entry name" value="GTPase activation domain, GAP"/>
    <property type="match status" value="1"/>
</dbReference>
<dbReference type="InterPro" id="IPR008936">
    <property type="entry name" value="Rho_GTPase_activation_prot"/>
</dbReference>
<evidence type="ECO:0000313" key="4">
    <source>
        <dbReference type="EMBL" id="KND01297.1"/>
    </source>
</evidence>
<dbReference type="STRING" id="645134.A0A0L0HJK1"/>
<accession>A0A0L0HJK1</accession>
<dbReference type="Pfam" id="PF00620">
    <property type="entry name" value="RhoGAP"/>
    <property type="match status" value="1"/>
</dbReference>
<dbReference type="SMART" id="SM00324">
    <property type="entry name" value="RhoGAP"/>
    <property type="match status" value="1"/>
</dbReference>
<dbReference type="AlphaFoldDB" id="A0A0L0HJK1"/>
<dbReference type="PANTHER" id="PTHR23177">
    <property type="entry name" value="MKIAA1688 PROTEIN"/>
    <property type="match status" value="1"/>
</dbReference>
<dbReference type="GeneID" id="27686650"/>
<dbReference type="GO" id="GO:0007165">
    <property type="term" value="P:signal transduction"/>
    <property type="evidence" value="ECO:0007669"/>
    <property type="project" value="InterPro"/>
</dbReference>
<evidence type="ECO:0000259" key="3">
    <source>
        <dbReference type="PROSITE" id="PS50238"/>
    </source>
</evidence>
<dbReference type="PROSITE" id="PS50238">
    <property type="entry name" value="RHOGAP"/>
    <property type="match status" value="1"/>
</dbReference>
<feature type="region of interest" description="Disordered" evidence="2">
    <location>
        <begin position="1"/>
        <end position="58"/>
    </location>
</feature>
<evidence type="ECO:0000313" key="5">
    <source>
        <dbReference type="Proteomes" id="UP000053201"/>
    </source>
</evidence>
<dbReference type="Proteomes" id="UP000053201">
    <property type="component" value="Unassembled WGS sequence"/>
</dbReference>
<dbReference type="Gene3D" id="1.10.555.10">
    <property type="entry name" value="Rho GTPase activation protein"/>
    <property type="match status" value="1"/>
</dbReference>
<evidence type="ECO:0000256" key="2">
    <source>
        <dbReference type="SAM" id="MobiDB-lite"/>
    </source>
</evidence>
<evidence type="ECO:0000256" key="1">
    <source>
        <dbReference type="ARBA" id="ARBA00022468"/>
    </source>
</evidence>
<keyword evidence="5" id="KW-1185">Reference proteome</keyword>
<dbReference type="VEuPathDB" id="FungiDB:SPPG_03107"/>
<dbReference type="EMBL" id="KQ257454">
    <property type="protein sequence ID" value="KND01297.1"/>
    <property type="molecule type" value="Genomic_DNA"/>
</dbReference>
<dbReference type="RefSeq" id="XP_016609336.1">
    <property type="nucleotide sequence ID" value="XM_016751391.1"/>
</dbReference>
<protein>
    <recommendedName>
        <fullName evidence="3">Rho-GAP domain-containing protein</fullName>
    </recommendedName>
</protein>
<name>A0A0L0HJK1_SPIPD</name>
<dbReference type="InParanoid" id="A0A0L0HJK1"/>
<keyword evidence="1" id="KW-0343">GTPase activation</keyword>
<sequence length="291" mass="32737">MTRSSNPAVTALLSHFPRPPTHIPVQEKSKDLSESPPKSAKRREHPITSPNGGDDETRISLDRLDKELPQLPYITPLSLEFPDFAADSLPEIAVHDEDDVEEDDGLVEDEVINGRPHRIPRLLQRLRHQLVSLEGLTTPNIFRESAPDVEVEINLYQLDHCEELTTTDALVPATCIKHYLRTLPNVLASDITLPVDMTEDSCWQIITNDLPRDKRDLLLWCLDLIAVVLRTSGQETNNVSVLSLVRTFAPNLYSLPPTSPAPDLMRLTLQFTKFVELALKKNLKDSSRPVP</sequence>
<dbReference type="InterPro" id="IPR000198">
    <property type="entry name" value="RhoGAP_dom"/>
</dbReference>
<dbReference type="OrthoDB" id="79452at2759"/>
<dbReference type="InterPro" id="IPR044785">
    <property type="entry name" value="RopGAP1-5"/>
</dbReference>
<feature type="domain" description="Rho-GAP" evidence="3">
    <location>
        <begin position="106"/>
        <end position="286"/>
    </location>
</feature>
<reference evidence="4 5" key="1">
    <citation type="submission" date="2009-08" db="EMBL/GenBank/DDBJ databases">
        <title>The Genome Sequence of Spizellomyces punctatus strain DAOM BR117.</title>
        <authorList>
            <consortium name="The Broad Institute Genome Sequencing Platform"/>
            <person name="Russ C."/>
            <person name="Cuomo C."/>
            <person name="Shea T."/>
            <person name="Young S.K."/>
            <person name="Zeng Q."/>
            <person name="Koehrsen M."/>
            <person name="Haas B."/>
            <person name="Borodovsky M."/>
            <person name="Guigo R."/>
            <person name="Alvarado L."/>
            <person name="Berlin A."/>
            <person name="Bochicchio J."/>
            <person name="Borenstein D."/>
            <person name="Chapman S."/>
            <person name="Chen Z."/>
            <person name="Engels R."/>
            <person name="Freedman E."/>
            <person name="Gellesch M."/>
            <person name="Goldberg J."/>
            <person name="Griggs A."/>
            <person name="Gujja S."/>
            <person name="Heiman D."/>
            <person name="Hepburn T."/>
            <person name="Howarth C."/>
            <person name="Jen D."/>
            <person name="Larson L."/>
            <person name="Lewis B."/>
            <person name="Mehta T."/>
            <person name="Park D."/>
            <person name="Pearson M."/>
            <person name="Roberts A."/>
            <person name="Saif S."/>
            <person name="Shenoy N."/>
            <person name="Sisk P."/>
            <person name="Stolte C."/>
            <person name="Sykes S."/>
            <person name="Thomson T."/>
            <person name="Walk T."/>
            <person name="White J."/>
            <person name="Yandava C."/>
            <person name="Burger G."/>
            <person name="Gray M.W."/>
            <person name="Holland P.W.H."/>
            <person name="King N."/>
            <person name="Lang F.B.F."/>
            <person name="Roger A.J."/>
            <person name="Ruiz-Trillo I."/>
            <person name="Lander E."/>
            <person name="Nusbaum C."/>
        </authorList>
    </citation>
    <scope>NUCLEOTIDE SEQUENCE [LARGE SCALE GENOMIC DNA]</scope>
    <source>
        <strain evidence="4 5">DAOM BR117</strain>
    </source>
</reference>
<gene>
    <name evidence="4" type="ORF">SPPG_03107</name>
</gene>
<dbReference type="GO" id="GO:0005096">
    <property type="term" value="F:GTPase activator activity"/>
    <property type="evidence" value="ECO:0007669"/>
    <property type="project" value="UniProtKB-KW"/>
</dbReference>